<dbReference type="PROSITE" id="PS01235">
    <property type="entry name" value="PDXS_SNZ_1"/>
    <property type="match status" value="1"/>
</dbReference>
<dbReference type="Gene3D" id="3.20.20.70">
    <property type="entry name" value="Aldolase class I"/>
    <property type="match status" value="1"/>
</dbReference>
<dbReference type="Pfam" id="PF01680">
    <property type="entry name" value="SOR_SNZ"/>
    <property type="match status" value="1"/>
</dbReference>
<comment type="function">
    <text evidence="8">Catalyzes the formation of pyridoxal 5'-phosphate from ribose 5-phosphate (RBP), glyceraldehyde 3-phosphate (G3P) and ammonia. The ammonia is provided by the PdxT subunit. Can also use ribulose 5-phosphate and dihydroxyacetone phosphate as substrates, resulting from enzyme-catalyzed isomerization of RBP and G3P, respectively.</text>
</comment>
<evidence type="ECO:0000256" key="4">
    <source>
        <dbReference type="ARBA" id="ARBA00023239"/>
    </source>
</evidence>
<dbReference type="GO" id="GO:0008615">
    <property type="term" value="P:pyridoxine biosynthetic process"/>
    <property type="evidence" value="ECO:0007669"/>
    <property type="project" value="TreeGrafter"/>
</dbReference>
<comment type="catalytic activity">
    <reaction evidence="6 8">
        <text>aldehydo-D-ribose 5-phosphate + D-glyceraldehyde 3-phosphate + L-glutamine = pyridoxal 5'-phosphate + L-glutamate + phosphate + 3 H2O + H(+)</text>
        <dbReference type="Rhea" id="RHEA:31507"/>
        <dbReference type="ChEBI" id="CHEBI:15377"/>
        <dbReference type="ChEBI" id="CHEBI:15378"/>
        <dbReference type="ChEBI" id="CHEBI:29985"/>
        <dbReference type="ChEBI" id="CHEBI:43474"/>
        <dbReference type="ChEBI" id="CHEBI:58273"/>
        <dbReference type="ChEBI" id="CHEBI:58359"/>
        <dbReference type="ChEBI" id="CHEBI:59776"/>
        <dbReference type="ChEBI" id="CHEBI:597326"/>
        <dbReference type="EC" id="4.3.3.6"/>
    </reaction>
</comment>
<feature type="binding site" evidence="8">
    <location>
        <position position="225"/>
    </location>
    <ligand>
        <name>D-ribose 5-phosphate</name>
        <dbReference type="ChEBI" id="CHEBI:78346"/>
    </ligand>
</feature>
<evidence type="ECO:0000313" key="12">
    <source>
        <dbReference type="Proteomes" id="UP000177480"/>
    </source>
</evidence>
<dbReference type="GO" id="GO:0042823">
    <property type="term" value="P:pyridoxal phosphate biosynthetic process"/>
    <property type="evidence" value="ECO:0007669"/>
    <property type="project" value="UniProtKB-UniRule"/>
</dbReference>
<dbReference type="GO" id="GO:0006520">
    <property type="term" value="P:amino acid metabolic process"/>
    <property type="evidence" value="ECO:0007669"/>
    <property type="project" value="TreeGrafter"/>
</dbReference>
<evidence type="ECO:0000256" key="6">
    <source>
        <dbReference type="ARBA" id="ARBA00047992"/>
    </source>
</evidence>
<keyword evidence="3 8" id="KW-0663">Pyridoxal phosphate</keyword>
<evidence type="ECO:0000256" key="1">
    <source>
        <dbReference type="ARBA" id="ARBA00004737"/>
    </source>
</evidence>
<evidence type="ECO:0000256" key="2">
    <source>
        <dbReference type="ARBA" id="ARBA00007281"/>
    </source>
</evidence>
<evidence type="ECO:0000256" key="8">
    <source>
        <dbReference type="HAMAP-Rule" id="MF_01824"/>
    </source>
</evidence>
<dbReference type="STRING" id="1802114.A2719_01970"/>
<evidence type="ECO:0000256" key="5">
    <source>
        <dbReference type="ARBA" id="ARBA00023270"/>
    </source>
</evidence>
<dbReference type="SUPFAM" id="SSF51366">
    <property type="entry name" value="Ribulose-phoshate binding barrel"/>
    <property type="match status" value="1"/>
</dbReference>
<sequence>MKNKTNAQPKKGTFAVKSGLAQMLKGGVIMDVVNAEHARIAENAGAVAVMALERVPADIRAAGGVARMSDPRLIKEIQKAVTIPVMAKCRIGHFVEAQVLESLEVDFIDESEVLTPADEQFHIDKTKFKVPFVCGARDLGEALRRIVEGAAMIRTKGEAGSGNIVEAVRHIRTVNKEIQEIKGLLKARKTKKLQQIASSYRVSMELVSETAKLGRLPVVNFAAGGIATPADAALCMQLGVDGIFVGSGIFKSADPRKTAKAIVDAVAHFNDAKKIAEASGDLGAPMKGQEISTLETRLAARGI</sequence>
<evidence type="ECO:0000313" key="11">
    <source>
        <dbReference type="EMBL" id="OGZ42613.1"/>
    </source>
</evidence>
<dbReference type="NCBIfam" id="NF003215">
    <property type="entry name" value="PRK04180.1"/>
    <property type="match status" value="1"/>
</dbReference>
<evidence type="ECO:0000256" key="9">
    <source>
        <dbReference type="PROSITE-ProRule" id="PRU00481"/>
    </source>
</evidence>
<proteinExistence type="inferred from homology"/>
<dbReference type="PANTHER" id="PTHR31829">
    <property type="entry name" value="PYRIDOXAL 5'-PHOSPHATE SYNTHASE SUBUNIT SNZ1-RELATED"/>
    <property type="match status" value="1"/>
</dbReference>
<comment type="pathway">
    <text evidence="1 8">Cofactor biosynthesis; pyridoxal 5'-phosphate biosynthesis.</text>
</comment>
<dbReference type="GO" id="GO:0036381">
    <property type="term" value="F:pyridoxal 5'-phosphate synthase (glutamine hydrolysing) activity"/>
    <property type="evidence" value="ECO:0007669"/>
    <property type="project" value="UniProtKB-UniRule"/>
</dbReference>
<dbReference type="InterPro" id="IPR013785">
    <property type="entry name" value="Aldolase_TIM"/>
</dbReference>
<dbReference type="PIRSF" id="PIRSF029271">
    <property type="entry name" value="Pdx1"/>
    <property type="match status" value="1"/>
</dbReference>
<dbReference type="Proteomes" id="UP000177480">
    <property type="component" value="Unassembled WGS sequence"/>
</dbReference>
<feature type="binding site" evidence="8">
    <location>
        <position position="31"/>
    </location>
    <ligand>
        <name>D-ribose 5-phosphate</name>
        <dbReference type="ChEBI" id="CHEBI:78346"/>
    </ligand>
</feature>
<dbReference type="UniPathway" id="UPA00245"/>
<comment type="caution">
    <text evidence="11">The sequence shown here is derived from an EMBL/GenBank/DDBJ whole genome shotgun (WGS) entry which is preliminary data.</text>
</comment>
<dbReference type="InterPro" id="IPR033755">
    <property type="entry name" value="PdxS/SNZ_N"/>
</dbReference>
<feature type="binding site" evidence="8">
    <location>
        <position position="172"/>
    </location>
    <ligand>
        <name>D-glyceraldehyde 3-phosphate</name>
        <dbReference type="ChEBI" id="CHEBI:59776"/>
    </ligand>
</feature>
<feature type="binding site" evidence="8">
    <location>
        <begin position="246"/>
        <end position="247"/>
    </location>
    <ligand>
        <name>D-ribose 5-phosphate</name>
        <dbReference type="ChEBI" id="CHEBI:78346"/>
    </ligand>
</feature>
<dbReference type="FunFam" id="3.20.20.70:FF:000001">
    <property type="entry name" value="Pyridoxine biosynthesis protein PDX1"/>
    <property type="match status" value="1"/>
</dbReference>
<organism evidence="11 12">
    <name type="scientific">Candidatus Ryanbacteria bacterium RIFCSPHIGHO2_01_FULL_45_22</name>
    <dbReference type="NCBI Taxonomy" id="1802114"/>
    <lineage>
        <taxon>Bacteria</taxon>
        <taxon>Candidatus Ryaniibacteriota</taxon>
    </lineage>
</organism>
<reference evidence="11 12" key="1">
    <citation type="journal article" date="2016" name="Nat. Commun.">
        <title>Thousands of microbial genomes shed light on interconnected biogeochemical processes in an aquifer system.</title>
        <authorList>
            <person name="Anantharaman K."/>
            <person name="Brown C.T."/>
            <person name="Hug L.A."/>
            <person name="Sharon I."/>
            <person name="Castelle C.J."/>
            <person name="Probst A.J."/>
            <person name="Thomas B.C."/>
            <person name="Singh A."/>
            <person name="Wilkins M.J."/>
            <person name="Karaoz U."/>
            <person name="Brodie E.L."/>
            <person name="Williams K.H."/>
            <person name="Hubbard S.S."/>
            <person name="Banfield J.F."/>
        </authorList>
    </citation>
    <scope>NUCLEOTIDE SEQUENCE [LARGE SCALE GENOMIC DNA]</scope>
</reference>
<dbReference type="NCBIfam" id="TIGR00343">
    <property type="entry name" value="pyridoxal 5'-phosphate synthase lyase subunit PdxS"/>
    <property type="match status" value="1"/>
</dbReference>
<dbReference type="PANTHER" id="PTHR31829:SF0">
    <property type="entry name" value="PYRIDOXAL 5'-PHOSPHATE SYNTHASE SUBUNIT SNZ1-RELATED"/>
    <property type="match status" value="1"/>
</dbReference>
<feature type="binding site" evidence="8">
    <location>
        <position position="160"/>
    </location>
    <ligand>
        <name>D-ribose 5-phosphate</name>
        <dbReference type="ChEBI" id="CHEBI:78346"/>
    </ligand>
</feature>
<dbReference type="PROSITE" id="PS51129">
    <property type="entry name" value="PDXS_SNZ_2"/>
    <property type="match status" value="1"/>
</dbReference>
<evidence type="ECO:0000259" key="10">
    <source>
        <dbReference type="Pfam" id="PF01680"/>
    </source>
</evidence>
<dbReference type="InterPro" id="IPR011060">
    <property type="entry name" value="RibuloseP-bd_barrel"/>
</dbReference>
<protein>
    <recommendedName>
        <fullName evidence="8">Pyridoxal 5'-phosphate synthase subunit PdxS</fullName>
        <shortName evidence="8">PLP synthase subunit PdxS</shortName>
        <ecNumber evidence="8">4.3.3.6</ecNumber>
    </recommendedName>
    <alternativeName>
        <fullName evidence="8">Pdx1</fullName>
    </alternativeName>
</protein>
<dbReference type="EC" id="4.3.3.6" evidence="8"/>
<feature type="active site" description="Schiff-base intermediate with D-ribose 5-phosphate" evidence="8">
    <location>
        <position position="88"/>
    </location>
</feature>
<dbReference type="CDD" id="cd04727">
    <property type="entry name" value="pdxS"/>
    <property type="match status" value="1"/>
</dbReference>
<comment type="subunit">
    <text evidence="7">Homohexamer and homododecamer. In the presence of PdxT, forms a dodecamer of heterodimers.</text>
</comment>
<dbReference type="EMBL" id="MHNK01000023">
    <property type="protein sequence ID" value="OGZ42613.1"/>
    <property type="molecule type" value="Genomic_DNA"/>
</dbReference>
<dbReference type="InterPro" id="IPR001852">
    <property type="entry name" value="PdxS/SNZ"/>
</dbReference>
<dbReference type="HAMAP" id="MF_01824">
    <property type="entry name" value="PdxS"/>
    <property type="match status" value="1"/>
</dbReference>
<comment type="similarity">
    <text evidence="2 8 9">Belongs to the PdxS/SNZ family.</text>
</comment>
<feature type="domain" description="PdxS/SNZ N-terminal" evidence="10">
    <location>
        <begin position="14"/>
        <end position="223"/>
    </location>
</feature>
<evidence type="ECO:0000256" key="7">
    <source>
        <dbReference type="ARBA" id="ARBA00061750"/>
    </source>
</evidence>
<gene>
    <name evidence="8" type="primary">pdxS</name>
    <name evidence="11" type="ORF">A2719_01970</name>
</gene>
<evidence type="ECO:0000256" key="3">
    <source>
        <dbReference type="ARBA" id="ARBA00022898"/>
    </source>
</evidence>
<dbReference type="AlphaFoldDB" id="A0A1G2FX18"/>
<accession>A0A1G2FX18</accession>
<keyword evidence="4 8" id="KW-0456">Lyase</keyword>
<keyword evidence="5 8" id="KW-0704">Schiff base</keyword>
<name>A0A1G2FX18_9BACT</name>